<name>A0A835RVH1_VANPL</name>
<dbReference type="OrthoDB" id="1393670at2759"/>
<organism evidence="1 2">
    <name type="scientific">Vanilla planifolia</name>
    <name type="common">Vanilla</name>
    <dbReference type="NCBI Taxonomy" id="51239"/>
    <lineage>
        <taxon>Eukaryota</taxon>
        <taxon>Viridiplantae</taxon>
        <taxon>Streptophyta</taxon>
        <taxon>Embryophyta</taxon>
        <taxon>Tracheophyta</taxon>
        <taxon>Spermatophyta</taxon>
        <taxon>Magnoliopsida</taxon>
        <taxon>Liliopsida</taxon>
        <taxon>Asparagales</taxon>
        <taxon>Orchidaceae</taxon>
        <taxon>Vanilloideae</taxon>
        <taxon>Vanilleae</taxon>
        <taxon>Vanilla</taxon>
    </lineage>
</organism>
<accession>A0A835RVH1</accession>
<evidence type="ECO:0000313" key="2">
    <source>
        <dbReference type="Proteomes" id="UP000636800"/>
    </source>
</evidence>
<dbReference type="Proteomes" id="UP000636800">
    <property type="component" value="Chromosome 2"/>
</dbReference>
<reference evidence="1 2" key="1">
    <citation type="journal article" date="2020" name="Nat. Food">
        <title>A phased Vanilla planifolia genome enables genetic improvement of flavour and production.</title>
        <authorList>
            <person name="Hasing T."/>
            <person name="Tang H."/>
            <person name="Brym M."/>
            <person name="Khazi F."/>
            <person name="Huang T."/>
            <person name="Chambers A.H."/>
        </authorList>
    </citation>
    <scope>NUCLEOTIDE SEQUENCE [LARGE SCALE GENOMIC DNA]</scope>
    <source>
        <tissue evidence="1">Leaf</tissue>
    </source>
</reference>
<comment type="caution">
    <text evidence="1">The sequence shown here is derived from an EMBL/GenBank/DDBJ whole genome shotgun (WGS) entry which is preliminary data.</text>
</comment>
<proteinExistence type="predicted"/>
<gene>
    <name evidence="1" type="ORF">HPP92_005955</name>
</gene>
<dbReference type="EMBL" id="JADCNL010000002">
    <property type="protein sequence ID" value="KAG0492557.1"/>
    <property type="molecule type" value="Genomic_DNA"/>
</dbReference>
<dbReference type="AlphaFoldDB" id="A0A835RVH1"/>
<evidence type="ECO:0000313" key="1">
    <source>
        <dbReference type="EMBL" id="KAG0492557.1"/>
    </source>
</evidence>
<keyword evidence="2" id="KW-1185">Reference proteome</keyword>
<sequence>MDTMQLNFLHEICQQNRCKTACALPLGLSTIDSVLAVKNELSAAVLQRCSALQCAAVASYHTEASLCGDFEVKDQ</sequence>
<protein>
    <submittedName>
        <fullName evidence="1">Uncharacterized protein</fullName>
    </submittedName>
</protein>